<sequence length="38" mass="4319">MSPSDASEGNRDDIDTHASDDPKLFLCLHRKTECRPLF</sequence>
<dbReference type="EMBL" id="AP019860">
    <property type="protein sequence ID" value="BBM86704.1"/>
    <property type="molecule type" value="Genomic_DNA"/>
</dbReference>
<proteinExistence type="predicted"/>
<organism evidence="1 2">
    <name type="scientific">Uabimicrobium amorphum</name>
    <dbReference type="NCBI Taxonomy" id="2596890"/>
    <lineage>
        <taxon>Bacteria</taxon>
        <taxon>Pseudomonadati</taxon>
        <taxon>Planctomycetota</taxon>
        <taxon>Candidatus Uabimicrobiia</taxon>
        <taxon>Candidatus Uabimicrobiales</taxon>
        <taxon>Candidatus Uabimicrobiaceae</taxon>
        <taxon>Candidatus Uabimicrobium</taxon>
    </lineage>
</organism>
<name>A0A5S9F6K5_UABAM</name>
<dbReference type="AlphaFoldDB" id="A0A5S9F6K5"/>
<evidence type="ECO:0000313" key="2">
    <source>
        <dbReference type="Proteomes" id="UP000326354"/>
    </source>
</evidence>
<gene>
    <name evidence="1" type="ORF">UABAM_05091</name>
</gene>
<keyword evidence="2" id="KW-1185">Reference proteome</keyword>
<evidence type="ECO:0000313" key="1">
    <source>
        <dbReference type="EMBL" id="BBM86704.1"/>
    </source>
</evidence>
<dbReference type="Proteomes" id="UP000326354">
    <property type="component" value="Chromosome"/>
</dbReference>
<reference evidence="1 2" key="1">
    <citation type="submission" date="2019-08" db="EMBL/GenBank/DDBJ databases">
        <title>Complete genome sequence of Candidatus Uab amorphum.</title>
        <authorList>
            <person name="Shiratori T."/>
            <person name="Suzuki S."/>
            <person name="Kakizawa Y."/>
            <person name="Ishida K."/>
        </authorList>
    </citation>
    <scope>NUCLEOTIDE SEQUENCE [LARGE SCALE GENOMIC DNA]</scope>
    <source>
        <strain evidence="1 2">SRT547</strain>
    </source>
</reference>
<dbReference type="KEGG" id="uam:UABAM_05091"/>
<accession>A0A5S9F6K5</accession>
<protein>
    <submittedName>
        <fullName evidence="1">Uncharacterized protein</fullName>
    </submittedName>
</protein>